<dbReference type="EMBL" id="UINC01001227">
    <property type="protein sequence ID" value="SUZ74934.1"/>
    <property type="molecule type" value="Genomic_DNA"/>
</dbReference>
<dbReference type="InterPro" id="IPR008775">
    <property type="entry name" value="Phytyl_CoA_dOase-like"/>
</dbReference>
<dbReference type="Pfam" id="PF05721">
    <property type="entry name" value="PhyH"/>
    <property type="match status" value="1"/>
</dbReference>
<reference evidence="2" key="1">
    <citation type="submission" date="2018-05" db="EMBL/GenBank/DDBJ databases">
        <authorList>
            <person name="Lanie J.A."/>
            <person name="Ng W.-L."/>
            <person name="Kazmierczak K.M."/>
            <person name="Andrzejewski T.M."/>
            <person name="Davidsen T.M."/>
            <person name="Wayne K.J."/>
            <person name="Tettelin H."/>
            <person name="Glass J.I."/>
            <person name="Rusch D."/>
            <person name="Podicherti R."/>
            <person name="Tsui H.-C.T."/>
            <person name="Winkler M.E."/>
        </authorList>
    </citation>
    <scope>NUCLEOTIDE SEQUENCE</scope>
</reference>
<dbReference type="PANTHER" id="PTHR20883:SF48">
    <property type="entry name" value="ECTOINE DIOXYGENASE"/>
    <property type="match status" value="1"/>
</dbReference>
<proteinExistence type="predicted"/>
<dbReference type="GO" id="GO:0016491">
    <property type="term" value="F:oxidoreductase activity"/>
    <property type="evidence" value="ECO:0007669"/>
    <property type="project" value="UniProtKB-ARBA"/>
</dbReference>
<dbReference type="GO" id="GO:0046872">
    <property type="term" value="F:metal ion binding"/>
    <property type="evidence" value="ECO:0007669"/>
    <property type="project" value="UniProtKB-ARBA"/>
</dbReference>
<name>A0A381Q7U5_9ZZZZ</name>
<gene>
    <name evidence="2" type="ORF">METZ01_LOCUS27788</name>
</gene>
<sequence length="479" mass="53465">MDDHGIESICSRRGPSISETSTIVDLNDTSGVQQPVPPSRDPEAAFGTKQPPVLSPRSSRLDADPPGAERLGLSPEEVIQFREQGYVIKRGLISTDEFQPFLNLWWQQPPVIAAKMASTDPDSWVSPGDRWPKENRWGLAKNWMGRRSWPTPEQERKGASVGERVGRLPHKLTRDMSNDVWRWHGIGHDPAFVAATSAHPCVLNMAEALLGGPVKRPRRNRGIYAIFPRDPTGPASKLGPHMDQSMTELIVITYLQDVEPGSGGYTFYPTSPQLLYPTSEQALNWVATDKSKDVMDHVKTSVQPIEFTGKAGDVLFCHGWMVHSAGIHESDKIRMAVVQDFNKVRRRSHMRWTAAGKHGAERISCDMDGVFTFPLDNDDDPADGDREVTNQWIMDSNEFVQSRHAPLDDMFAEWNLGHRAIEGRVVDEPAWWEKYGLPLLPTGSVPRGGGGTPAVPLAKIAQYQGKGRWKVDSRANDWM</sequence>
<organism evidence="2">
    <name type="scientific">marine metagenome</name>
    <dbReference type="NCBI Taxonomy" id="408172"/>
    <lineage>
        <taxon>unclassified sequences</taxon>
        <taxon>metagenomes</taxon>
        <taxon>ecological metagenomes</taxon>
    </lineage>
</organism>
<feature type="region of interest" description="Disordered" evidence="1">
    <location>
        <begin position="1"/>
        <end position="72"/>
    </location>
</feature>
<feature type="compositionally biased region" description="Polar residues" evidence="1">
    <location>
        <begin position="17"/>
        <end position="33"/>
    </location>
</feature>
<dbReference type="AlphaFoldDB" id="A0A381Q7U5"/>
<evidence type="ECO:0008006" key="3">
    <source>
        <dbReference type="Google" id="ProtNLM"/>
    </source>
</evidence>
<evidence type="ECO:0000256" key="1">
    <source>
        <dbReference type="SAM" id="MobiDB-lite"/>
    </source>
</evidence>
<evidence type="ECO:0000313" key="2">
    <source>
        <dbReference type="EMBL" id="SUZ74934.1"/>
    </source>
</evidence>
<dbReference type="PANTHER" id="PTHR20883">
    <property type="entry name" value="PHYTANOYL-COA DIOXYGENASE DOMAIN CONTAINING 1"/>
    <property type="match status" value="1"/>
</dbReference>
<dbReference type="SUPFAM" id="SSF51197">
    <property type="entry name" value="Clavaminate synthase-like"/>
    <property type="match status" value="1"/>
</dbReference>
<accession>A0A381Q7U5</accession>
<protein>
    <recommendedName>
        <fullName evidence="3">Fe2OG dioxygenase domain-containing protein</fullName>
    </recommendedName>
</protein>
<dbReference type="Gene3D" id="2.60.120.620">
    <property type="entry name" value="q2cbj1_9rhob like domain"/>
    <property type="match status" value="1"/>
</dbReference>